<evidence type="ECO:0000313" key="1">
    <source>
        <dbReference type="EMBL" id="HFH28432.1"/>
    </source>
</evidence>
<organism evidence="1">
    <name type="scientific">Gracilinema caldarium</name>
    <dbReference type="NCBI Taxonomy" id="215591"/>
    <lineage>
        <taxon>Bacteria</taxon>
        <taxon>Pseudomonadati</taxon>
        <taxon>Spirochaetota</taxon>
        <taxon>Spirochaetia</taxon>
        <taxon>Spirochaetales</taxon>
        <taxon>Breznakiellaceae</taxon>
        <taxon>Gracilinema</taxon>
    </lineage>
</organism>
<gene>
    <name evidence="1" type="ORF">ENS59_02825</name>
</gene>
<protein>
    <submittedName>
        <fullName evidence="1">Uncharacterized protein</fullName>
    </submittedName>
</protein>
<name>A0A7C3E0T8_9SPIR</name>
<dbReference type="EMBL" id="DSVL01000086">
    <property type="protein sequence ID" value="HFH28432.1"/>
    <property type="molecule type" value="Genomic_DNA"/>
</dbReference>
<dbReference type="AlphaFoldDB" id="A0A7C3E0T8"/>
<sequence length="188" mass="21327">MPSKAMDLFEAYAQDKLPKDEGYIISSFFSNTSAYSRYEVVSYSGVKSIYLTEEGLTFQTNGKKLHILIEPPNYPHKAIEPYVRSSHEQIPLRFSELEQMVSKNQTRIMIAKKPIVSFSSFTILKPTGINFALAFYSLPDLYDTLAIFFEKTYNKEAGVPMADAKKAAAKTVEIIKNTMNFTGDFKDE</sequence>
<comment type="caution">
    <text evidence="1">The sequence shown here is derived from an EMBL/GenBank/DDBJ whole genome shotgun (WGS) entry which is preliminary data.</text>
</comment>
<reference evidence="1" key="1">
    <citation type="journal article" date="2020" name="mSystems">
        <title>Genome- and Community-Level Interaction Insights into Carbon Utilization and Element Cycling Functions of Hydrothermarchaeota in Hydrothermal Sediment.</title>
        <authorList>
            <person name="Zhou Z."/>
            <person name="Liu Y."/>
            <person name="Xu W."/>
            <person name="Pan J."/>
            <person name="Luo Z.H."/>
            <person name="Li M."/>
        </authorList>
    </citation>
    <scope>NUCLEOTIDE SEQUENCE [LARGE SCALE GENOMIC DNA]</scope>
    <source>
        <strain evidence="1">SpSt-503</strain>
    </source>
</reference>
<accession>A0A7C3E0T8</accession>
<proteinExistence type="predicted"/>